<protein>
    <recommendedName>
        <fullName evidence="3">Retrovirus-related Pol polyprotein from transposon TNT 1-94</fullName>
    </recommendedName>
</protein>
<sequence length="72" mass="8418">MSNQKRVDEVVTFKPLELLHMDLMRPMRMESLGGKMYILGSPLCLKQSPRAWHERLATYHLKKGFMRGGKRS</sequence>
<proteinExistence type="predicted"/>
<dbReference type="EMBL" id="QGNW01000076">
    <property type="protein sequence ID" value="RVX01356.1"/>
    <property type="molecule type" value="Genomic_DNA"/>
</dbReference>
<evidence type="ECO:0000313" key="2">
    <source>
        <dbReference type="Proteomes" id="UP000288805"/>
    </source>
</evidence>
<gene>
    <name evidence="1" type="ORF">CK203_031233</name>
</gene>
<name>A0A438IXB4_VITVI</name>
<dbReference type="Proteomes" id="UP000288805">
    <property type="component" value="Unassembled WGS sequence"/>
</dbReference>
<evidence type="ECO:0000313" key="1">
    <source>
        <dbReference type="EMBL" id="RVX01356.1"/>
    </source>
</evidence>
<organism evidence="1 2">
    <name type="scientific">Vitis vinifera</name>
    <name type="common">Grape</name>
    <dbReference type="NCBI Taxonomy" id="29760"/>
    <lineage>
        <taxon>Eukaryota</taxon>
        <taxon>Viridiplantae</taxon>
        <taxon>Streptophyta</taxon>
        <taxon>Embryophyta</taxon>
        <taxon>Tracheophyta</taxon>
        <taxon>Spermatophyta</taxon>
        <taxon>Magnoliopsida</taxon>
        <taxon>eudicotyledons</taxon>
        <taxon>Gunneridae</taxon>
        <taxon>Pentapetalae</taxon>
        <taxon>rosids</taxon>
        <taxon>Vitales</taxon>
        <taxon>Vitaceae</taxon>
        <taxon>Viteae</taxon>
        <taxon>Vitis</taxon>
    </lineage>
</organism>
<accession>A0A438IXB4</accession>
<comment type="caution">
    <text evidence="1">The sequence shown here is derived from an EMBL/GenBank/DDBJ whole genome shotgun (WGS) entry which is preliminary data.</text>
</comment>
<evidence type="ECO:0008006" key="3">
    <source>
        <dbReference type="Google" id="ProtNLM"/>
    </source>
</evidence>
<dbReference type="AlphaFoldDB" id="A0A438IXB4"/>
<reference evidence="1 2" key="1">
    <citation type="journal article" date="2018" name="PLoS Genet.">
        <title>Population sequencing reveals clonal diversity and ancestral inbreeding in the grapevine cultivar Chardonnay.</title>
        <authorList>
            <person name="Roach M.J."/>
            <person name="Johnson D.L."/>
            <person name="Bohlmann J."/>
            <person name="van Vuuren H.J."/>
            <person name="Jones S.J."/>
            <person name="Pretorius I.S."/>
            <person name="Schmidt S.A."/>
            <person name="Borneman A.R."/>
        </authorList>
    </citation>
    <scope>NUCLEOTIDE SEQUENCE [LARGE SCALE GENOMIC DNA]</scope>
    <source>
        <strain evidence="2">cv. Chardonnay</strain>
        <tissue evidence="1">Leaf</tissue>
    </source>
</reference>